<dbReference type="Proteomes" id="UP000191931">
    <property type="component" value="Unassembled WGS sequence"/>
</dbReference>
<dbReference type="AlphaFoldDB" id="A0A1W1HCH4"/>
<evidence type="ECO:0000313" key="1">
    <source>
        <dbReference type="EMBL" id="SLM30085.1"/>
    </source>
</evidence>
<gene>
    <name evidence="1" type="ORF">MTBBW1_2110001</name>
</gene>
<dbReference type="Gene3D" id="2.60.120.460">
    <property type="entry name" value="YjbQ-like"/>
    <property type="match status" value="1"/>
</dbReference>
<dbReference type="PANTHER" id="PTHR30615">
    <property type="entry name" value="UNCHARACTERIZED PROTEIN YJBQ-RELATED"/>
    <property type="match status" value="1"/>
</dbReference>
<accession>A0A1W1HCH4</accession>
<name>A0A1W1HCH4_9BACT</name>
<dbReference type="EMBL" id="FWEV01000126">
    <property type="protein sequence ID" value="SLM30085.1"/>
    <property type="molecule type" value="Genomic_DNA"/>
</dbReference>
<reference evidence="1 2" key="1">
    <citation type="submission" date="2017-03" db="EMBL/GenBank/DDBJ databases">
        <authorList>
            <person name="Afonso C.L."/>
            <person name="Miller P.J."/>
            <person name="Scott M.A."/>
            <person name="Spackman E."/>
            <person name="Goraichik I."/>
            <person name="Dimitrov K.M."/>
            <person name="Suarez D.L."/>
            <person name="Swayne D.E."/>
        </authorList>
    </citation>
    <scope>NUCLEOTIDE SEQUENCE [LARGE SCALE GENOMIC DNA]</scope>
    <source>
        <strain evidence="1">PRJEB14757</strain>
    </source>
</reference>
<dbReference type="Pfam" id="PF01894">
    <property type="entry name" value="YjbQ"/>
    <property type="match status" value="1"/>
</dbReference>
<dbReference type="SUPFAM" id="SSF111038">
    <property type="entry name" value="YjbQ-like"/>
    <property type="match status" value="1"/>
</dbReference>
<dbReference type="InterPro" id="IPR035917">
    <property type="entry name" value="YjbQ-like_sf"/>
</dbReference>
<dbReference type="NCBIfam" id="TIGR00149">
    <property type="entry name" value="TIGR00149_YjbQ"/>
    <property type="match status" value="1"/>
</dbReference>
<keyword evidence="2" id="KW-1185">Reference proteome</keyword>
<protein>
    <submittedName>
        <fullName evidence="1">Secondary thiamine-phosphate synthase enzyme (Modular protein)</fullName>
    </submittedName>
</protein>
<organism evidence="1 2">
    <name type="scientific">Desulfamplus magnetovallimortis</name>
    <dbReference type="NCBI Taxonomy" id="1246637"/>
    <lineage>
        <taxon>Bacteria</taxon>
        <taxon>Pseudomonadati</taxon>
        <taxon>Thermodesulfobacteriota</taxon>
        <taxon>Desulfobacteria</taxon>
        <taxon>Desulfobacterales</taxon>
        <taxon>Desulfobacteraceae</taxon>
        <taxon>Desulfamplus</taxon>
    </lineage>
</organism>
<dbReference type="PANTHER" id="PTHR30615:SF2">
    <property type="entry name" value="YJBQ FAMILY PROTEIN"/>
    <property type="match status" value="1"/>
</dbReference>
<sequence>MENSGINGCINNPLRKERSHEEFFRKPIPTSKSTQIKSASPYSGGQTWVVVKMVQNLNLFKILNETKGTKMKHFRKELWFEVPTRRAFINITPDVEACLKESKIKNGLLLCNAMHITASVFINDDESGLHHDYEVWLEKLAPHEPVSQYHHNGYEDNADAHMKRQIMGREVVVAVTDGKLDFGTWERIFYGEFDGRRKKRVLVKIIGE</sequence>
<dbReference type="InterPro" id="IPR001602">
    <property type="entry name" value="UPF0047_YjbQ-like"/>
</dbReference>
<evidence type="ECO:0000313" key="2">
    <source>
        <dbReference type="Proteomes" id="UP000191931"/>
    </source>
</evidence>
<proteinExistence type="predicted"/>
<dbReference type="STRING" id="1246637.MTBBW1_2110001"/>